<dbReference type="AlphaFoldDB" id="A0A7S1LNJ3"/>
<feature type="transmembrane region" description="Helical" evidence="6">
    <location>
        <begin position="261"/>
        <end position="282"/>
    </location>
</feature>
<evidence type="ECO:0000256" key="2">
    <source>
        <dbReference type="ARBA" id="ARBA00022448"/>
    </source>
</evidence>
<comment type="subcellular location">
    <subcellularLocation>
        <location evidence="1">Membrane</location>
        <topology evidence="1">Multi-pass membrane protein</topology>
    </subcellularLocation>
</comment>
<keyword evidence="3 6" id="KW-0812">Transmembrane</keyword>
<proteinExistence type="predicted"/>
<organism evidence="7">
    <name type="scientific">Alexandrium catenella</name>
    <name type="common">Red tide dinoflagellate</name>
    <name type="synonym">Gonyaulax catenella</name>
    <dbReference type="NCBI Taxonomy" id="2925"/>
    <lineage>
        <taxon>Eukaryota</taxon>
        <taxon>Sar</taxon>
        <taxon>Alveolata</taxon>
        <taxon>Dinophyceae</taxon>
        <taxon>Gonyaulacales</taxon>
        <taxon>Pyrocystaceae</taxon>
        <taxon>Alexandrium</taxon>
    </lineage>
</organism>
<dbReference type="InterPro" id="IPR013657">
    <property type="entry name" value="SCL35B1-4/HUT1"/>
</dbReference>
<evidence type="ECO:0000313" key="7">
    <source>
        <dbReference type="EMBL" id="CAD9108808.1"/>
    </source>
</evidence>
<feature type="transmembrane region" description="Helical" evidence="6">
    <location>
        <begin position="230"/>
        <end position="249"/>
    </location>
</feature>
<evidence type="ECO:0008006" key="8">
    <source>
        <dbReference type="Google" id="ProtNLM"/>
    </source>
</evidence>
<accession>A0A7S1LNJ3</accession>
<feature type="transmembrane region" description="Helical" evidence="6">
    <location>
        <begin position="102"/>
        <end position="123"/>
    </location>
</feature>
<gene>
    <name evidence="7" type="ORF">ACAT0790_LOCUS11296</name>
</gene>
<name>A0A7S1LNJ3_ALECA</name>
<evidence type="ECO:0000256" key="5">
    <source>
        <dbReference type="ARBA" id="ARBA00023136"/>
    </source>
</evidence>
<keyword evidence="2" id="KW-0813">Transport</keyword>
<dbReference type="Pfam" id="PF08449">
    <property type="entry name" value="UAA"/>
    <property type="match status" value="1"/>
</dbReference>
<dbReference type="GO" id="GO:0005789">
    <property type="term" value="C:endoplasmic reticulum membrane"/>
    <property type="evidence" value="ECO:0007669"/>
    <property type="project" value="TreeGrafter"/>
</dbReference>
<feature type="transmembrane region" description="Helical" evidence="6">
    <location>
        <begin position="321"/>
        <end position="338"/>
    </location>
</feature>
<feature type="transmembrane region" description="Helical" evidence="6">
    <location>
        <begin position="43"/>
        <end position="62"/>
    </location>
</feature>
<dbReference type="EMBL" id="HBGE01018905">
    <property type="protein sequence ID" value="CAD9108808.1"/>
    <property type="molecule type" value="Transcribed_RNA"/>
</dbReference>
<dbReference type="PANTHER" id="PTHR10778">
    <property type="entry name" value="SOLUTE CARRIER FAMILY 35 MEMBER B"/>
    <property type="match status" value="1"/>
</dbReference>
<evidence type="ECO:0000256" key="6">
    <source>
        <dbReference type="SAM" id="Phobius"/>
    </source>
</evidence>
<sequence>MIGEDCDARLTALVFSFTFGMLLFEICMEALFSLPDVPRTMSLWNTTVQFSFCAIIPALYSLSQGRGPSTGRSSDVEVGCPTDVAKPNVEVQISFRGLIRTWAPFLVLSMMQFAAGVAANHAVHFVDFTMKVVSKASKLLPTMVISSVVGNSRSYTATEYFAAVMLCGGTAVFSCGSSREGSGIGESAHADFIYGMLLLAFAVIADGIMPNMQQAMLRRGCGPDELTFRINIAGAVGGILGLTISGDWRRMAAYAESMPCAIPLLLASGFTFSISVMSYMRLIEEAGSVYAVGVSTVRKSVTVFLSFMLFPGKAFNSTRGAGLVAVLGGLVVVELEAARARRRAPGQKPEKEAAAAWVSVAHFRVRGG</sequence>
<protein>
    <recommendedName>
        <fullName evidence="8">EamA domain-containing protein</fullName>
    </recommendedName>
</protein>
<keyword evidence="4 6" id="KW-1133">Transmembrane helix</keyword>
<dbReference type="GO" id="GO:0000139">
    <property type="term" value="C:Golgi membrane"/>
    <property type="evidence" value="ECO:0007669"/>
    <property type="project" value="TreeGrafter"/>
</dbReference>
<evidence type="ECO:0000256" key="3">
    <source>
        <dbReference type="ARBA" id="ARBA00022692"/>
    </source>
</evidence>
<feature type="transmembrane region" description="Helical" evidence="6">
    <location>
        <begin position="192"/>
        <end position="209"/>
    </location>
</feature>
<evidence type="ECO:0000256" key="1">
    <source>
        <dbReference type="ARBA" id="ARBA00004141"/>
    </source>
</evidence>
<dbReference type="PANTHER" id="PTHR10778:SF8">
    <property type="entry name" value="ADENOSINE 3'-PHOSPHO 5'-PHOSPHOSULFATE TRANSPORTER 2"/>
    <property type="match status" value="1"/>
</dbReference>
<keyword evidence="5 6" id="KW-0472">Membrane</keyword>
<feature type="transmembrane region" description="Helical" evidence="6">
    <location>
        <begin position="12"/>
        <end position="31"/>
    </location>
</feature>
<evidence type="ECO:0000256" key="4">
    <source>
        <dbReference type="ARBA" id="ARBA00022989"/>
    </source>
</evidence>
<dbReference type="GO" id="GO:0046964">
    <property type="term" value="F:3'-phosphoadenosine 5'-phosphosulfate transmembrane transporter activity"/>
    <property type="evidence" value="ECO:0007669"/>
    <property type="project" value="TreeGrafter"/>
</dbReference>
<reference evidence="7" key="1">
    <citation type="submission" date="2021-01" db="EMBL/GenBank/DDBJ databases">
        <authorList>
            <person name="Corre E."/>
            <person name="Pelletier E."/>
            <person name="Niang G."/>
            <person name="Scheremetjew M."/>
            <person name="Finn R."/>
            <person name="Kale V."/>
            <person name="Holt S."/>
            <person name="Cochrane G."/>
            <person name="Meng A."/>
            <person name="Brown T."/>
            <person name="Cohen L."/>
        </authorList>
    </citation>
    <scope>NUCLEOTIDE SEQUENCE</scope>
    <source>
        <strain evidence="7">OF101</strain>
    </source>
</reference>